<protein>
    <recommendedName>
        <fullName evidence="6">50S ribosomal protein L9, chloroplastic</fullName>
    </recommendedName>
</protein>
<name>A0A0G4IRE7_PLABS</name>
<geneLocation type="mitochondrion" evidence="10"/>
<dbReference type="GO" id="GO:0006412">
    <property type="term" value="P:translation"/>
    <property type="evidence" value="ECO:0007669"/>
    <property type="project" value="InterPro"/>
</dbReference>
<dbReference type="EMBL" id="OVEO01000009">
    <property type="protein sequence ID" value="SPQ98314.1"/>
    <property type="molecule type" value="Genomic_DNA"/>
</dbReference>
<evidence type="ECO:0000313" key="9">
    <source>
        <dbReference type="EMBL" id="CEO97767.1"/>
    </source>
</evidence>
<dbReference type="GO" id="GO:0019843">
    <property type="term" value="F:rRNA binding"/>
    <property type="evidence" value="ECO:0007669"/>
    <property type="project" value="UniProtKB-KW"/>
</dbReference>
<evidence type="ECO:0000313" key="11">
    <source>
        <dbReference type="Proteomes" id="UP000039324"/>
    </source>
</evidence>
<dbReference type="InterPro" id="IPR036791">
    <property type="entry name" value="Ribosomal_bL9_C_sf"/>
</dbReference>
<evidence type="ECO:0000259" key="8">
    <source>
        <dbReference type="Pfam" id="PF03948"/>
    </source>
</evidence>
<dbReference type="Proteomes" id="UP000039324">
    <property type="component" value="Unassembled WGS sequence"/>
</dbReference>
<dbReference type="GO" id="GO:0003735">
    <property type="term" value="F:structural constituent of ribosome"/>
    <property type="evidence" value="ECO:0007669"/>
    <property type="project" value="InterPro"/>
</dbReference>
<evidence type="ECO:0000313" key="10">
    <source>
        <dbReference type="EMBL" id="SPQ98314.1"/>
    </source>
</evidence>
<dbReference type="SUPFAM" id="SSF55658">
    <property type="entry name" value="L9 N-domain-like"/>
    <property type="match status" value="1"/>
</dbReference>
<dbReference type="OrthoDB" id="5555409at2759"/>
<dbReference type="GO" id="GO:1990904">
    <property type="term" value="C:ribonucleoprotein complex"/>
    <property type="evidence" value="ECO:0007669"/>
    <property type="project" value="UniProtKB-KW"/>
</dbReference>
<dbReference type="Gene3D" id="3.10.430.100">
    <property type="entry name" value="Ribosomal protein L9, C-terminal domain"/>
    <property type="match status" value="1"/>
</dbReference>
<evidence type="ECO:0000259" key="7">
    <source>
        <dbReference type="Pfam" id="PF01281"/>
    </source>
</evidence>
<evidence type="ECO:0000313" key="12">
    <source>
        <dbReference type="Proteomes" id="UP000290189"/>
    </source>
</evidence>
<sequence length="172" mass="19425">MFAGVTWGRRAFSARTRVKVVLVKDFPQLGYAGEVKEVRAGYARNHLVPQRIAMYGTPENLQKHAIDPNDARLESVRVQRQRDAARRRLSQIVLSFKRRANENSELYGSVTAKDIGDLLFAKYNIDIPTSNIKTEIIRTLGDHNVEIRVENNDPAYVKVVVKGHGKGEIQIA</sequence>
<dbReference type="Pfam" id="PF01281">
    <property type="entry name" value="Ribosomal_L9_N"/>
    <property type="match status" value="1"/>
</dbReference>
<proteinExistence type="inferred from homology"/>
<evidence type="ECO:0000256" key="3">
    <source>
        <dbReference type="ARBA" id="ARBA00022884"/>
    </source>
</evidence>
<gene>
    <name evidence="9" type="ORF">PBRA_005881</name>
    <name evidence="10" type="ORF">PLBR_LOCUS5529</name>
</gene>
<keyword evidence="5" id="KW-0687">Ribonucleoprotein</keyword>
<dbReference type="STRING" id="37360.A0A0G4IRE7"/>
<dbReference type="InterPro" id="IPR000244">
    <property type="entry name" value="Ribosomal_bL9"/>
</dbReference>
<dbReference type="Proteomes" id="UP000290189">
    <property type="component" value="Unassembled WGS sequence"/>
</dbReference>
<dbReference type="OMA" id="KFAILIR"/>
<dbReference type="InterPro" id="IPR020594">
    <property type="entry name" value="Ribosomal_bL9_bac/chp"/>
</dbReference>
<evidence type="ECO:0000256" key="4">
    <source>
        <dbReference type="ARBA" id="ARBA00022980"/>
    </source>
</evidence>
<dbReference type="HAMAP" id="MF_00503">
    <property type="entry name" value="Ribosomal_bL9"/>
    <property type="match status" value="1"/>
</dbReference>
<dbReference type="Gene3D" id="3.40.5.10">
    <property type="entry name" value="Ribosomal protein L9, N-terminal domain"/>
    <property type="match status" value="1"/>
</dbReference>
<dbReference type="PANTHER" id="PTHR21368">
    <property type="entry name" value="50S RIBOSOMAL PROTEIN L9"/>
    <property type="match status" value="1"/>
</dbReference>
<dbReference type="AlphaFoldDB" id="A0A0G4IRE7"/>
<comment type="similarity">
    <text evidence="1">Belongs to the bacterial ribosomal protein bL9 family.</text>
</comment>
<keyword evidence="10" id="KW-0496">Mitochondrion</keyword>
<dbReference type="SUPFAM" id="SSF55653">
    <property type="entry name" value="Ribosomal protein L9 C-domain"/>
    <property type="match status" value="1"/>
</dbReference>
<feature type="domain" description="Ribosomal protein L9" evidence="7">
    <location>
        <begin position="18"/>
        <end position="63"/>
    </location>
</feature>
<accession>A0A0G4IRE7</accession>
<keyword evidence="4" id="KW-0689">Ribosomal protein</keyword>
<evidence type="ECO:0000256" key="6">
    <source>
        <dbReference type="ARBA" id="ARBA00035427"/>
    </source>
</evidence>
<keyword evidence="11" id="KW-1185">Reference proteome</keyword>
<reference evidence="10 12" key="2">
    <citation type="submission" date="2018-03" db="EMBL/GenBank/DDBJ databases">
        <authorList>
            <person name="Fogelqvist J."/>
        </authorList>
    </citation>
    <scope>NUCLEOTIDE SEQUENCE [LARGE SCALE GENOMIC DNA]</scope>
</reference>
<dbReference type="InterPro" id="IPR020069">
    <property type="entry name" value="Ribosomal_bL9_C"/>
</dbReference>
<evidence type="ECO:0000256" key="2">
    <source>
        <dbReference type="ARBA" id="ARBA00022730"/>
    </source>
</evidence>
<dbReference type="InterPro" id="IPR009027">
    <property type="entry name" value="Ribosomal_bL9/RNase_H1_N"/>
</dbReference>
<dbReference type="NCBIfam" id="TIGR00158">
    <property type="entry name" value="L9"/>
    <property type="match status" value="1"/>
</dbReference>
<keyword evidence="3" id="KW-0694">RNA-binding</keyword>
<organism evidence="9 11">
    <name type="scientific">Plasmodiophora brassicae</name>
    <name type="common">Clubroot disease agent</name>
    <dbReference type="NCBI Taxonomy" id="37360"/>
    <lineage>
        <taxon>Eukaryota</taxon>
        <taxon>Sar</taxon>
        <taxon>Rhizaria</taxon>
        <taxon>Endomyxa</taxon>
        <taxon>Phytomyxea</taxon>
        <taxon>Plasmodiophorida</taxon>
        <taxon>Plasmodiophoridae</taxon>
        <taxon>Plasmodiophora</taxon>
    </lineage>
</organism>
<dbReference type="EMBL" id="CDSF01000080">
    <property type="protein sequence ID" value="CEO97767.1"/>
    <property type="molecule type" value="Genomic_DNA"/>
</dbReference>
<evidence type="ECO:0000256" key="1">
    <source>
        <dbReference type="ARBA" id="ARBA00010605"/>
    </source>
</evidence>
<keyword evidence="2" id="KW-0699">rRNA-binding</keyword>
<evidence type="ECO:0000256" key="5">
    <source>
        <dbReference type="ARBA" id="ARBA00023274"/>
    </source>
</evidence>
<dbReference type="Pfam" id="PF03948">
    <property type="entry name" value="Ribosomal_L9_C"/>
    <property type="match status" value="1"/>
</dbReference>
<feature type="domain" description="Large ribosomal subunit protein bL9 C-terminal" evidence="8">
    <location>
        <begin position="86"/>
        <end position="162"/>
    </location>
</feature>
<dbReference type="GO" id="GO:0005840">
    <property type="term" value="C:ribosome"/>
    <property type="evidence" value="ECO:0007669"/>
    <property type="project" value="UniProtKB-KW"/>
</dbReference>
<dbReference type="InterPro" id="IPR020070">
    <property type="entry name" value="Ribosomal_bL9_N"/>
</dbReference>
<dbReference type="InterPro" id="IPR036935">
    <property type="entry name" value="Ribosomal_bL9_N_sf"/>
</dbReference>
<reference evidence="9 11" key="1">
    <citation type="submission" date="2015-02" db="EMBL/GenBank/DDBJ databases">
        <authorList>
            <person name="Chooi Y.-H."/>
        </authorList>
    </citation>
    <scope>NUCLEOTIDE SEQUENCE [LARGE SCALE GENOMIC DNA]</scope>
    <source>
        <strain evidence="9">E3</strain>
    </source>
</reference>